<dbReference type="Pfam" id="PF00105">
    <property type="entry name" value="zf-C4"/>
    <property type="match status" value="1"/>
</dbReference>
<dbReference type="FunFam" id="3.30.50.10:FF:000031">
    <property type="entry name" value="Ecdysone receptor A1"/>
    <property type="match status" value="1"/>
</dbReference>
<keyword evidence="7 14" id="KW-0804">Transcription</keyword>
<dbReference type="SMART" id="SM00430">
    <property type="entry name" value="HOLI"/>
    <property type="match status" value="1"/>
</dbReference>
<dbReference type="GO" id="GO:0004879">
    <property type="term" value="F:nuclear receptor activity"/>
    <property type="evidence" value="ECO:0007669"/>
    <property type="project" value="InterPro"/>
</dbReference>
<keyword evidence="5 14" id="KW-0805">Transcription regulation</keyword>
<evidence type="ECO:0000256" key="4">
    <source>
        <dbReference type="ARBA" id="ARBA00022833"/>
    </source>
</evidence>
<evidence type="ECO:0000313" key="19">
    <source>
        <dbReference type="Proteomes" id="UP001208570"/>
    </source>
</evidence>
<keyword evidence="4 14" id="KW-0862">Zinc</keyword>
<dbReference type="GO" id="GO:0000122">
    <property type="term" value="P:negative regulation of transcription by RNA polymerase II"/>
    <property type="evidence" value="ECO:0007669"/>
    <property type="project" value="TreeGrafter"/>
</dbReference>
<dbReference type="GO" id="GO:0000978">
    <property type="term" value="F:RNA polymerase II cis-regulatory region sequence-specific DNA binding"/>
    <property type="evidence" value="ECO:0007669"/>
    <property type="project" value="TreeGrafter"/>
</dbReference>
<evidence type="ECO:0000259" key="16">
    <source>
        <dbReference type="PROSITE" id="PS51030"/>
    </source>
</evidence>
<keyword evidence="6 14" id="KW-0238">DNA-binding</keyword>
<dbReference type="PROSITE" id="PS51030">
    <property type="entry name" value="NUCLEAR_REC_DBD_2"/>
    <property type="match status" value="1"/>
</dbReference>
<dbReference type="PROSITE" id="PS00031">
    <property type="entry name" value="NUCLEAR_REC_DBD_1"/>
    <property type="match status" value="1"/>
</dbReference>
<dbReference type="GO" id="GO:0045944">
    <property type="term" value="P:positive regulation of transcription by RNA polymerase II"/>
    <property type="evidence" value="ECO:0007669"/>
    <property type="project" value="TreeGrafter"/>
</dbReference>
<dbReference type="InterPro" id="IPR050234">
    <property type="entry name" value="Nuclear_hormone_rcpt_NR1"/>
</dbReference>
<comment type="subcellular location">
    <subcellularLocation>
        <location evidence="14">Nucleus</location>
    </subcellularLocation>
</comment>
<dbReference type="SUPFAM" id="SSF48508">
    <property type="entry name" value="Nuclear receptor ligand-binding domain"/>
    <property type="match status" value="1"/>
</dbReference>
<dbReference type="SMART" id="SM00399">
    <property type="entry name" value="ZnF_C4"/>
    <property type="match status" value="1"/>
</dbReference>
<keyword evidence="9 14" id="KW-0539">Nucleus</keyword>
<dbReference type="Pfam" id="PF00104">
    <property type="entry name" value="Hormone_recep"/>
    <property type="match status" value="1"/>
</dbReference>
<evidence type="ECO:0000256" key="9">
    <source>
        <dbReference type="ARBA" id="ARBA00023242"/>
    </source>
</evidence>
<gene>
    <name evidence="18" type="ORF">LSH36_200g04092</name>
</gene>
<evidence type="ECO:0000256" key="12">
    <source>
        <dbReference type="ARBA" id="ARBA00033003"/>
    </source>
</evidence>
<dbReference type="EMBL" id="JAODUP010000200">
    <property type="protein sequence ID" value="KAK2157039.1"/>
    <property type="molecule type" value="Genomic_DNA"/>
</dbReference>
<dbReference type="Gene3D" id="1.10.565.10">
    <property type="entry name" value="Retinoid X Receptor"/>
    <property type="match status" value="1"/>
</dbReference>
<sequence length="504" mass="56583">MVQHSAPLNPVHSNYSPISMEGEECYYQCQESPDSGMRSPGGSTITRQHSPGGLLSLSEIKLEPDDDCRILDGSPHGTSPSSVGSAASLGSTHAPPATRMTLSPVHQDQDMEVMNTGKVKKKGAGVAGKSIEEELCLICGDRASGYHYNALSCEGCKGFFRRSITRGANYTCKYGGHCEMDMWMRRRCQSCRLRRCREVGMKEECLLSEDQCKARDVRRKARQRMQKVQLGLDPEVENQQSPDSNSNSADSKPDIRPVTNPLDCVTPETREIIECTVFYQDKYELPTEEDLKKVSNVQVSDEGRPKDMSSSMYKMVAEMTILTTQLVVEFAKHLPGFNTISRDDQIVLLKGSASEVMVLRTARRYDIQTQCVILGNGMPMTKDSMKLVGLNDYVDSLFQFCHRMAEMGVDNAEYALITAMCLLTERPGLGNFRHVDQLHDMYLHALLDYQKYRRSSGSHFLAKLLMKFTELRTVSQIHSDSLYNLKLEKGSLPPLLSEYFDLEK</sequence>
<dbReference type="InterPro" id="IPR001723">
    <property type="entry name" value="Nuclear_hrmn_rcpt"/>
</dbReference>
<keyword evidence="2 14" id="KW-0479">Metal-binding</keyword>
<dbReference type="InterPro" id="IPR001628">
    <property type="entry name" value="Znf_hrmn_rcpt"/>
</dbReference>
<dbReference type="Proteomes" id="UP001208570">
    <property type="component" value="Unassembled WGS sequence"/>
</dbReference>
<accession>A0AAD9JPJ2</accession>
<dbReference type="GO" id="GO:0030154">
    <property type="term" value="P:cell differentiation"/>
    <property type="evidence" value="ECO:0007669"/>
    <property type="project" value="TreeGrafter"/>
</dbReference>
<evidence type="ECO:0000256" key="8">
    <source>
        <dbReference type="ARBA" id="ARBA00023170"/>
    </source>
</evidence>
<comment type="caution">
    <text evidence="18">The sequence shown here is derived from an EMBL/GenBank/DDBJ whole genome shotgun (WGS) entry which is preliminary data.</text>
</comment>
<protein>
    <recommendedName>
        <fullName evidence="1">Ecdysone receptor</fullName>
    </recommendedName>
    <alternativeName>
        <fullName evidence="10">20-hydroxy-ecdysone receptor</fullName>
    </alternativeName>
    <alternativeName>
        <fullName evidence="11">EcRH</fullName>
    </alternativeName>
    <alternativeName>
        <fullName evidence="12">Ecdysteroid receptor</fullName>
    </alternativeName>
    <alternativeName>
        <fullName evidence="13">Nuclear receptor subfamily 1 group H member 1</fullName>
    </alternativeName>
</protein>
<evidence type="ECO:0000256" key="7">
    <source>
        <dbReference type="ARBA" id="ARBA00023163"/>
    </source>
</evidence>
<feature type="compositionally biased region" description="Polar residues" evidence="15">
    <location>
        <begin position="237"/>
        <end position="250"/>
    </location>
</feature>
<evidence type="ECO:0000256" key="1">
    <source>
        <dbReference type="ARBA" id="ARBA00022052"/>
    </source>
</evidence>
<feature type="region of interest" description="Disordered" evidence="15">
    <location>
        <begin position="30"/>
        <end position="54"/>
    </location>
</feature>
<dbReference type="PRINTS" id="PR00047">
    <property type="entry name" value="STROIDFINGER"/>
</dbReference>
<feature type="compositionally biased region" description="Polar residues" evidence="15">
    <location>
        <begin position="76"/>
        <end position="91"/>
    </location>
</feature>
<name>A0AAD9JPJ2_9ANNE</name>
<evidence type="ECO:0000256" key="13">
    <source>
        <dbReference type="ARBA" id="ARBA00033286"/>
    </source>
</evidence>
<dbReference type="PRINTS" id="PR01283">
    <property type="entry name" value="ECDYSTEROIDR"/>
</dbReference>
<evidence type="ECO:0000256" key="2">
    <source>
        <dbReference type="ARBA" id="ARBA00022723"/>
    </source>
</evidence>
<evidence type="ECO:0000313" key="18">
    <source>
        <dbReference type="EMBL" id="KAK2157039.1"/>
    </source>
</evidence>
<evidence type="ECO:0000256" key="15">
    <source>
        <dbReference type="SAM" id="MobiDB-lite"/>
    </source>
</evidence>
<keyword evidence="19" id="KW-1185">Reference proteome</keyword>
<comment type="similarity">
    <text evidence="14">Belongs to the nuclear hormone receptor family.</text>
</comment>
<evidence type="ECO:0000256" key="6">
    <source>
        <dbReference type="ARBA" id="ARBA00023125"/>
    </source>
</evidence>
<dbReference type="PANTHER" id="PTHR24082">
    <property type="entry name" value="NUCLEAR HORMONE RECEPTOR"/>
    <property type="match status" value="1"/>
</dbReference>
<feature type="region of interest" description="Disordered" evidence="15">
    <location>
        <begin position="223"/>
        <end position="261"/>
    </location>
</feature>
<evidence type="ECO:0000256" key="14">
    <source>
        <dbReference type="RuleBase" id="RU004334"/>
    </source>
</evidence>
<dbReference type="GO" id="GO:0090575">
    <property type="term" value="C:RNA polymerase II transcription regulator complex"/>
    <property type="evidence" value="ECO:0007669"/>
    <property type="project" value="TreeGrafter"/>
</dbReference>
<dbReference type="PRINTS" id="PR00398">
    <property type="entry name" value="STRDHORMONER"/>
</dbReference>
<dbReference type="SUPFAM" id="SSF57716">
    <property type="entry name" value="Glucocorticoid receptor-like (DNA-binding domain)"/>
    <property type="match status" value="1"/>
</dbReference>
<dbReference type="GO" id="GO:0008270">
    <property type="term" value="F:zinc ion binding"/>
    <property type="evidence" value="ECO:0007669"/>
    <property type="project" value="UniProtKB-KW"/>
</dbReference>
<dbReference type="PANTHER" id="PTHR24082:SF507">
    <property type="entry name" value="BILE ACID RECEPTOR-RELATED"/>
    <property type="match status" value="1"/>
</dbReference>
<dbReference type="PROSITE" id="PS51843">
    <property type="entry name" value="NR_LBD"/>
    <property type="match status" value="1"/>
</dbReference>
<reference evidence="18" key="1">
    <citation type="journal article" date="2023" name="Mol. Biol. Evol.">
        <title>Third-Generation Sequencing Reveals the Adaptive Role of the Epigenome in Three Deep-Sea Polychaetes.</title>
        <authorList>
            <person name="Perez M."/>
            <person name="Aroh O."/>
            <person name="Sun Y."/>
            <person name="Lan Y."/>
            <person name="Juniper S.K."/>
            <person name="Young C.R."/>
            <person name="Angers B."/>
            <person name="Qian P.Y."/>
        </authorList>
    </citation>
    <scope>NUCLEOTIDE SEQUENCE</scope>
    <source>
        <strain evidence="18">P08H-3</strain>
    </source>
</reference>
<dbReference type="AlphaFoldDB" id="A0AAD9JPJ2"/>
<feature type="domain" description="NR LBD" evidence="17">
    <location>
        <begin position="268"/>
        <end position="504"/>
    </location>
</feature>
<evidence type="ECO:0000256" key="5">
    <source>
        <dbReference type="ARBA" id="ARBA00023015"/>
    </source>
</evidence>
<feature type="region of interest" description="Disordered" evidence="15">
    <location>
        <begin position="66"/>
        <end position="99"/>
    </location>
</feature>
<dbReference type="GO" id="GO:0035100">
    <property type="term" value="F:ecdysone binding"/>
    <property type="evidence" value="ECO:0007669"/>
    <property type="project" value="InterPro"/>
</dbReference>
<keyword evidence="3 14" id="KW-0863">Zinc-finger</keyword>
<dbReference type="InterPro" id="IPR035500">
    <property type="entry name" value="NHR-like_dom_sf"/>
</dbReference>
<dbReference type="InterPro" id="IPR003069">
    <property type="entry name" value="Ecdystd_rcpt"/>
</dbReference>
<keyword evidence="8 14" id="KW-0675">Receptor</keyword>
<evidence type="ECO:0000256" key="3">
    <source>
        <dbReference type="ARBA" id="ARBA00022771"/>
    </source>
</evidence>
<dbReference type="InterPro" id="IPR013088">
    <property type="entry name" value="Znf_NHR/GATA"/>
</dbReference>
<organism evidence="18 19">
    <name type="scientific">Paralvinella palmiformis</name>
    <dbReference type="NCBI Taxonomy" id="53620"/>
    <lineage>
        <taxon>Eukaryota</taxon>
        <taxon>Metazoa</taxon>
        <taxon>Spiralia</taxon>
        <taxon>Lophotrochozoa</taxon>
        <taxon>Annelida</taxon>
        <taxon>Polychaeta</taxon>
        <taxon>Sedentaria</taxon>
        <taxon>Canalipalpata</taxon>
        <taxon>Terebellida</taxon>
        <taxon>Terebelliformia</taxon>
        <taxon>Alvinellidae</taxon>
        <taxon>Paralvinella</taxon>
    </lineage>
</organism>
<evidence type="ECO:0000259" key="17">
    <source>
        <dbReference type="PROSITE" id="PS51843"/>
    </source>
</evidence>
<dbReference type="GO" id="GO:0035076">
    <property type="term" value="P:ecdysone receptor signaling pathway"/>
    <property type="evidence" value="ECO:0007669"/>
    <property type="project" value="InterPro"/>
</dbReference>
<evidence type="ECO:0000256" key="11">
    <source>
        <dbReference type="ARBA" id="ARBA00030794"/>
    </source>
</evidence>
<proteinExistence type="inferred from homology"/>
<evidence type="ECO:0000256" key="10">
    <source>
        <dbReference type="ARBA" id="ARBA00029963"/>
    </source>
</evidence>
<feature type="domain" description="Nuclear receptor" evidence="16">
    <location>
        <begin position="133"/>
        <end position="208"/>
    </location>
</feature>
<dbReference type="InterPro" id="IPR000536">
    <property type="entry name" value="Nucl_hrmn_rcpt_lig-bd"/>
</dbReference>
<dbReference type="Gene3D" id="3.30.50.10">
    <property type="entry name" value="Erythroid Transcription Factor GATA-1, subunit A"/>
    <property type="match status" value="1"/>
</dbReference>